<dbReference type="EMBL" id="CCXY01000086">
    <property type="protein sequence ID" value="CEG11903.1"/>
    <property type="molecule type" value="Genomic_DNA"/>
</dbReference>
<dbReference type="Pfam" id="PF05239">
    <property type="entry name" value="PRC"/>
    <property type="match status" value="1"/>
</dbReference>
<accession>A0A098E7B9</accession>
<dbReference type="InterPro" id="IPR027275">
    <property type="entry name" value="PRC-brl_dom"/>
</dbReference>
<feature type="domain" description="PRC-barrel" evidence="1">
    <location>
        <begin position="8"/>
        <end position="77"/>
    </location>
</feature>
<evidence type="ECO:0000313" key="2">
    <source>
        <dbReference type="EMBL" id="CEG11903.1"/>
    </source>
</evidence>
<dbReference type="PANTHER" id="PTHR38137:SF2">
    <property type="entry name" value="PRC-BARREL DOMAIN-CONTAINING PROTEIN"/>
    <property type="match status" value="1"/>
</dbReference>
<dbReference type="SUPFAM" id="SSF50346">
    <property type="entry name" value="PRC-barrel domain"/>
    <property type="match status" value="1"/>
</dbReference>
<protein>
    <recommendedName>
        <fullName evidence="1">PRC-barrel domain-containing protein</fullName>
    </recommendedName>
</protein>
<dbReference type="InterPro" id="IPR011033">
    <property type="entry name" value="PRC_barrel-like_sf"/>
</dbReference>
<organism evidence="2">
    <name type="scientific">groundwater metagenome</name>
    <dbReference type="NCBI Taxonomy" id="717931"/>
    <lineage>
        <taxon>unclassified sequences</taxon>
        <taxon>metagenomes</taxon>
        <taxon>ecological metagenomes</taxon>
    </lineage>
</organism>
<dbReference type="PANTHER" id="PTHR38137">
    <property type="entry name" value="PRC-BARREL DOMAIN PROTEIN"/>
    <property type="match status" value="1"/>
</dbReference>
<dbReference type="AlphaFoldDB" id="A0A098E7B9"/>
<reference evidence="2" key="1">
    <citation type="submission" date="2014-09" db="EMBL/GenBank/DDBJ databases">
        <authorList>
            <person name="Probst J Alexander"/>
        </authorList>
    </citation>
    <scope>NUCLEOTIDE SEQUENCE</scope>
</reference>
<name>A0A098E7B9_9ZZZZ</name>
<sequence length="78" mass="8628">MTKYEIGRQIGNRKVITTSGEQVGQLYDLEMETNGKLNSLIVLPDANAKANLPKDDKGRFVIPYSMVNAIGQYIVIKG</sequence>
<evidence type="ECO:0000259" key="1">
    <source>
        <dbReference type="Pfam" id="PF05239"/>
    </source>
</evidence>
<proteinExistence type="predicted"/>
<gene>
    <name evidence="2" type="ORF">MSIBF_A1760025</name>
</gene>
<dbReference type="Gene3D" id="2.30.30.240">
    <property type="entry name" value="PRC-barrel domain"/>
    <property type="match status" value="1"/>
</dbReference>